<comment type="caution">
    <text evidence="1">The sequence shown here is derived from an EMBL/GenBank/DDBJ whole genome shotgun (WGS) entry which is preliminary data.</text>
</comment>
<accession>A0ACB9SJ44</accession>
<organism evidence="1 2">
    <name type="scientific">Holotrichia oblita</name>
    <name type="common">Chafer beetle</name>
    <dbReference type="NCBI Taxonomy" id="644536"/>
    <lineage>
        <taxon>Eukaryota</taxon>
        <taxon>Metazoa</taxon>
        <taxon>Ecdysozoa</taxon>
        <taxon>Arthropoda</taxon>
        <taxon>Hexapoda</taxon>
        <taxon>Insecta</taxon>
        <taxon>Pterygota</taxon>
        <taxon>Neoptera</taxon>
        <taxon>Endopterygota</taxon>
        <taxon>Coleoptera</taxon>
        <taxon>Polyphaga</taxon>
        <taxon>Scarabaeiformia</taxon>
        <taxon>Scarabaeidae</taxon>
        <taxon>Melolonthinae</taxon>
        <taxon>Holotrichia</taxon>
    </lineage>
</organism>
<gene>
    <name evidence="1" type="ORF">MML48_9g00016114</name>
</gene>
<evidence type="ECO:0000313" key="2">
    <source>
        <dbReference type="Proteomes" id="UP001056778"/>
    </source>
</evidence>
<dbReference type="Proteomes" id="UP001056778">
    <property type="component" value="Chromosome 9"/>
</dbReference>
<protein>
    <submittedName>
        <fullName evidence="1">Finger putative transcription factor family-related</fullName>
    </submittedName>
</protein>
<name>A0ACB9SJ44_HOLOL</name>
<proteinExistence type="predicted"/>
<reference evidence="1" key="1">
    <citation type="submission" date="2022-04" db="EMBL/GenBank/DDBJ databases">
        <title>Chromosome-scale genome assembly of Holotrichia oblita Faldermann.</title>
        <authorList>
            <person name="Rongchong L."/>
        </authorList>
    </citation>
    <scope>NUCLEOTIDE SEQUENCE</scope>
    <source>
        <strain evidence="1">81SQS9</strain>
    </source>
</reference>
<dbReference type="EMBL" id="CM043023">
    <property type="protein sequence ID" value="KAI4455324.1"/>
    <property type="molecule type" value="Genomic_DNA"/>
</dbReference>
<keyword evidence="2" id="KW-1185">Reference proteome</keyword>
<sequence>MFDVCRLCLTDIPEVLNKLSYDDYTAYDTKIKLIMPEIDINTTTTFILCDQCSESLNNAYNFKCRCLEVEELISNYLRETNATVTNLKHVQTRKYKSEKVEPIKVEVYDHCGDDVIADLNNYVDVSLGYSQSPETFNNEASHDHKDVNNKNLGDLEKPLKTEVLKIRKVRNESVRTSKLRRYLKVQKYMCDVCNKIFLYRSNYERHKLVHINGRKRFTCEICMKSFKNRYDLGQHEKIHSNETDNCTICAKPVRNIKKHMATTHFAKHVCDVCGLKCASNGSLVEHMRTHTGDRPFKCEMCGKGFAQKGTLNVHIKSRHTGEKVHVCETCGKAFTTSAELRKHGLVHVTEFEKTFICDVEGCGKAFRTKQGRRDHMKRHNPDKKHKCTICQKAFFDGQGLKRHIIIHTGEKPFECATCHKTFNRKSNLQIHFKSHRPKVT</sequence>
<evidence type="ECO:0000313" key="1">
    <source>
        <dbReference type="EMBL" id="KAI4455324.1"/>
    </source>
</evidence>